<evidence type="ECO:0000313" key="2">
    <source>
        <dbReference type="Proteomes" id="UP000003163"/>
    </source>
</evidence>
<gene>
    <name evidence="1" type="ORF">EDEG_01083</name>
</gene>
<dbReference type="EMBL" id="AFBI03000014">
    <property type="protein sequence ID" value="EJW04720.1"/>
    <property type="molecule type" value="Genomic_DNA"/>
</dbReference>
<protein>
    <submittedName>
        <fullName evidence="1">Uncharacterized protein</fullName>
    </submittedName>
</protein>
<comment type="caution">
    <text evidence="1">The sequence shown here is derived from an EMBL/GenBank/DDBJ whole genome shotgun (WGS) entry which is preliminary data.</text>
</comment>
<keyword evidence="2" id="KW-1185">Reference proteome</keyword>
<proteinExistence type="predicted"/>
<dbReference type="VEuPathDB" id="MicrosporidiaDB:EDEG_01083"/>
<reference evidence="2" key="2">
    <citation type="submission" date="2015-07" db="EMBL/GenBank/DDBJ databases">
        <title>Contrasting host-pathogen interactions and genome evolution in two generalist and specialist microsporidian pathogens of mosquitoes.</title>
        <authorList>
            <consortium name="The Broad Institute Genomics Platform"/>
            <consortium name="The Broad Institute Genome Sequencing Center for Infectious Disease"/>
            <person name="Cuomo C.A."/>
            <person name="Sanscrainte N.D."/>
            <person name="Goldberg J.M."/>
            <person name="Heiman D."/>
            <person name="Young S."/>
            <person name="Zeng Q."/>
            <person name="Becnel J.J."/>
            <person name="Birren B.W."/>
        </authorList>
    </citation>
    <scope>NUCLEOTIDE SEQUENCE [LARGE SCALE GENOMIC DNA]</scope>
    <source>
        <strain evidence="2">USNM 41457</strain>
    </source>
</reference>
<organism evidence="1 2">
    <name type="scientific">Edhazardia aedis (strain USNM 41457)</name>
    <name type="common">Microsporidian parasite</name>
    <dbReference type="NCBI Taxonomy" id="1003232"/>
    <lineage>
        <taxon>Eukaryota</taxon>
        <taxon>Fungi</taxon>
        <taxon>Fungi incertae sedis</taxon>
        <taxon>Microsporidia</taxon>
        <taxon>Edhazardia</taxon>
    </lineage>
</organism>
<dbReference type="InParanoid" id="J9DQ91"/>
<dbReference type="AlphaFoldDB" id="J9DQ91"/>
<accession>J9DQ91</accession>
<name>J9DQ91_EDHAE</name>
<dbReference type="HOGENOM" id="CLU_552097_0_0_1"/>
<dbReference type="Proteomes" id="UP000003163">
    <property type="component" value="Unassembled WGS sequence"/>
</dbReference>
<sequence>MIIVPQVVSRNFCKLFNKSICAVILLLMLIFQMMTFSTSFDINRAPKSQNIEEIKQENNTGADLDFNNFKHNLSSVQQHHTEEIRKNIQHNDFLDTRKQFDGKNNDSTIAVYPNIKKDHQILSNPIIQVKVIENQMNLDTLLKKINDWDESILYENNIDNLFDELSDIDLFDEMFYYKLKLFKLILHSEYCKSLFKNVGLDLIDEEAISIIEFSKNHLRMKELYNKRNFVYKKENWRTLYCIKQGIKRKIISDEASFYKENYYFLTKFSGLFKLYWQKKFDMLNNYIKKHNISMDLGRFYNINQYNISSYELKNVNFSKSFLIPIITHPEDGKIMAFLNLHSLDERHFQKLFKIKDHLQTVLNSIFKHCNDNIVFDRLFSKDQDGNKLRLTKYGEAELTLFSQNIKYIINEALVYNNMLSESDLSNMCKFYGGIKIYEKPLKLEEDTDLKFADEALIIDIWNWGLEKKCEFTDERLCDSVCSNQISVYIGLHEFENEIK</sequence>
<evidence type="ECO:0000313" key="1">
    <source>
        <dbReference type="EMBL" id="EJW04720.1"/>
    </source>
</evidence>
<reference evidence="1 2" key="1">
    <citation type="submission" date="2011-08" db="EMBL/GenBank/DDBJ databases">
        <authorList>
            <person name="Liu Z.J."/>
            <person name="Shi F.L."/>
            <person name="Lu J.Q."/>
            <person name="Li M."/>
            <person name="Wang Z.L."/>
        </authorList>
    </citation>
    <scope>NUCLEOTIDE SEQUENCE [LARGE SCALE GENOMIC DNA]</scope>
    <source>
        <strain evidence="1 2">USNM 41457</strain>
    </source>
</reference>